<evidence type="ECO:0000256" key="3">
    <source>
        <dbReference type="SAM" id="SignalP"/>
    </source>
</evidence>
<feature type="chain" id="PRO_5021703447" description="Anaphase-promoting complex subunit 4 WD40 domain-containing protein" evidence="3">
    <location>
        <begin position="20"/>
        <end position="340"/>
    </location>
</feature>
<dbReference type="InterPro" id="IPR011047">
    <property type="entry name" value="Quinoprotein_ADH-like_sf"/>
</dbReference>
<dbReference type="EMBL" id="BKAG01000003">
    <property type="protein sequence ID" value="GEP41337.1"/>
    <property type="molecule type" value="Genomic_DNA"/>
</dbReference>
<evidence type="ECO:0000256" key="2">
    <source>
        <dbReference type="ARBA" id="ARBA00022737"/>
    </source>
</evidence>
<organism evidence="4 5">
    <name type="scientific">Brevifollis gellanilyticus</name>
    <dbReference type="NCBI Taxonomy" id="748831"/>
    <lineage>
        <taxon>Bacteria</taxon>
        <taxon>Pseudomonadati</taxon>
        <taxon>Verrucomicrobiota</taxon>
        <taxon>Verrucomicrobiia</taxon>
        <taxon>Verrucomicrobiales</taxon>
        <taxon>Verrucomicrobiaceae</taxon>
    </lineage>
</organism>
<evidence type="ECO:0008006" key="6">
    <source>
        <dbReference type="Google" id="ProtNLM"/>
    </source>
</evidence>
<dbReference type="AlphaFoldDB" id="A0A512M3L0"/>
<protein>
    <recommendedName>
        <fullName evidence="6">Anaphase-promoting complex subunit 4 WD40 domain-containing protein</fullName>
    </recommendedName>
</protein>
<proteinExistence type="predicted"/>
<dbReference type="Gene3D" id="2.130.10.10">
    <property type="entry name" value="YVTN repeat-like/Quinoprotein amine dehydrogenase"/>
    <property type="match status" value="2"/>
</dbReference>
<keyword evidence="2" id="KW-0677">Repeat</keyword>
<sequence length="340" mass="35394">MAAGLLTLVTCLIPSSSVAQGPQTIPLSRTELTRASPGAITELVWTPDGLLYSGDWEGNICVWKPGRKTSVKSFDVAGNFIRSLGVLEKGARYIACVNDGVVIGKLPSGVVQDKFSRLSDPQSYNSRALLSPDEKTVAVQVGSTAVKIFSTSTLQETGRLKIPENGPVGNIAFTPSGGLLVSSTSLLHFPPGQMTHDVSLPLQGGDVIALECSPDGSMVAVARPSLVNVAELKAGTPVSKLTTKAGALDAVAWSPDGRRIAAAGASGVVEFFDPATGALKETLTIVPGQTSSLAFSPDGKWLAIGGGHYLDTTITPSLRRMTGDNTIRLLSVNFAPPKGR</sequence>
<gene>
    <name evidence="4" type="ORF">BGE01nite_06280</name>
</gene>
<keyword evidence="1" id="KW-0853">WD repeat</keyword>
<dbReference type="RefSeq" id="WP_170266555.1">
    <property type="nucleotide sequence ID" value="NZ_BKAG01000003.1"/>
</dbReference>
<comment type="caution">
    <text evidence="4">The sequence shown here is derived from an EMBL/GenBank/DDBJ whole genome shotgun (WGS) entry which is preliminary data.</text>
</comment>
<dbReference type="InterPro" id="IPR001680">
    <property type="entry name" value="WD40_rpt"/>
</dbReference>
<dbReference type="PANTHER" id="PTHR19848">
    <property type="entry name" value="WD40 REPEAT PROTEIN"/>
    <property type="match status" value="1"/>
</dbReference>
<keyword evidence="5" id="KW-1185">Reference proteome</keyword>
<evidence type="ECO:0000256" key="1">
    <source>
        <dbReference type="ARBA" id="ARBA00022574"/>
    </source>
</evidence>
<dbReference type="Proteomes" id="UP000321577">
    <property type="component" value="Unassembled WGS sequence"/>
</dbReference>
<feature type="signal peptide" evidence="3">
    <location>
        <begin position="1"/>
        <end position="19"/>
    </location>
</feature>
<keyword evidence="3" id="KW-0732">Signal</keyword>
<evidence type="ECO:0000313" key="4">
    <source>
        <dbReference type="EMBL" id="GEP41337.1"/>
    </source>
</evidence>
<dbReference type="InterPro" id="IPR015943">
    <property type="entry name" value="WD40/YVTN_repeat-like_dom_sf"/>
</dbReference>
<dbReference type="PANTHER" id="PTHR19848:SF8">
    <property type="entry name" value="F-BOX AND WD REPEAT DOMAIN CONTAINING 7"/>
    <property type="match status" value="1"/>
</dbReference>
<dbReference type="Pfam" id="PF00400">
    <property type="entry name" value="WD40"/>
    <property type="match status" value="3"/>
</dbReference>
<name>A0A512M3L0_9BACT</name>
<reference evidence="4 5" key="1">
    <citation type="submission" date="2019-07" db="EMBL/GenBank/DDBJ databases">
        <title>Whole genome shotgun sequence of Brevifollis gellanilyticus NBRC 108608.</title>
        <authorList>
            <person name="Hosoyama A."/>
            <person name="Uohara A."/>
            <person name="Ohji S."/>
            <person name="Ichikawa N."/>
        </authorList>
    </citation>
    <scope>NUCLEOTIDE SEQUENCE [LARGE SCALE GENOMIC DNA]</scope>
    <source>
        <strain evidence="4 5">NBRC 108608</strain>
    </source>
</reference>
<accession>A0A512M3L0</accession>
<evidence type="ECO:0000313" key="5">
    <source>
        <dbReference type="Proteomes" id="UP000321577"/>
    </source>
</evidence>
<dbReference type="SUPFAM" id="SSF50998">
    <property type="entry name" value="Quinoprotein alcohol dehydrogenase-like"/>
    <property type="match status" value="1"/>
</dbReference>
<dbReference type="SMART" id="SM00320">
    <property type="entry name" value="WD40"/>
    <property type="match status" value="3"/>
</dbReference>